<dbReference type="Gene3D" id="3.40.50.2300">
    <property type="match status" value="2"/>
</dbReference>
<reference evidence="8" key="2">
    <citation type="submission" date="2025-08" db="UniProtKB">
        <authorList>
            <consortium name="Ensembl"/>
        </authorList>
    </citation>
    <scope>IDENTIFICATION</scope>
</reference>
<dbReference type="eggNOG" id="KOG1056">
    <property type="taxonomic scope" value="Eukaryota"/>
</dbReference>
<organism evidence="8 9">
    <name type="scientific">Latimeria chalumnae</name>
    <name type="common">Coelacanth</name>
    <dbReference type="NCBI Taxonomy" id="7897"/>
    <lineage>
        <taxon>Eukaryota</taxon>
        <taxon>Metazoa</taxon>
        <taxon>Chordata</taxon>
        <taxon>Craniata</taxon>
        <taxon>Vertebrata</taxon>
        <taxon>Euteleostomi</taxon>
        <taxon>Coelacanthiformes</taxon>
        <taxon>Coelacanthidae</taxon>
        <taxon>Latimeria</taxon>
    </lineage>
</organism>
<evidence type="ECO:0000256" key="6">
    <source>
        <dbReference type="ARBA" id="ARBA00023180"/>
    </source>
</evidence>
<evidence type="ECO:0000256" key="5">
    <source>
        <dbReference type="ARBA" id="ARBA00023170"/>
    </source>
</evidence>
<evidence type="ECO:0000256" key="1">
    <source>
        <dbReference type="ARBA" id="ARBA00004141"/>
    </source>
</evidence>
<reference evidence="9" key="1">
    <citation type="submission" date="2011-08" db="EMBL/GenBank/DDBJ databases">
        <title>The draft genome of Latimeria chalumnae.</title>
        <authorList>
            <person name="Di Palma F."/>
            <person name="Alfoldi J."/>
            <person name="Johnson J."/>
            <person name="Berlin A."/>
            <person name="Gnerre S."/>
            <person name="Jaffe D."/>
            <person name="MacCallum I."/>
            <person name="Young S."/>
            <person name="Walker B.J."/>
            <person name="Lander E."/>
            <person name="Lindblad-Toh K."/>
        </authorList>
    </citation>
    <scope>NUCLEOTIDE SEQUENCE [LARGE SCALE GENOMIC DNA]</scope>
    <source>
        <strain evidence="9">Wild caught</strain>
    </source>
</reference>
<dbReference type="GeneTree" id="ENSGT00940000166171"/>
<dbReference type="Proteomes" id="UP000008672">
    <property type="component" value="Unassembled WGS sequence"/>
</dbReference>
<dbReference type="InterPro" id="IPR000337">
    <property type="entry name" value="GPCR_3"/>
</dbReference>
<dbReference type="InParanoid" id="H3AKN6"/>
<dbReference type="OMA" id="TYARIIM"/>
<dbReference type="SUPFAM" id="SSF53822">
    <property type="entry name" value="Periplasmic binding protein-like I"/>
    <property type="match status" value="1"/>
</dbReference>
<evidence type="ECO:0000256" key="4">
    <source>
        <dbReference type="ARBA" id="ARBA00023136"/>
    </source>
</evidence>
<reference evidence="8" key="3">
    <citation type="submission" date="2025-09" db="UniProtKB">
        <authorList>
            <consortium name="Ensembl"/>
        </authorList>
    </citation>
    <scope>IDENTIFICATION</scope>
</reference>
<evidence type="ECO:0000256" key="2">
    <source>
        <dbReference type="ARBA" id="ARBA00022692"/>
    </source>
</evidence>
<dbReference type="GO" id="GO:0004930">
    <property type="term" value="F:G protein-coupled receptor activity"/>
    <property type="evidence" value="ECO:0007669"/>
    <property type="project" value="InterPro"/>
</dbReference>
<name>H3AKN6_LATCH</name>
<sequence length="358" mass="40290">RFDIRGFVRSLAMIYTIESINNSTLLPGIKLGYEICDTCSDVSRAIPMTMKFLSKSNSTKKCVDVRCNYTNYIPTVKAVVGPGYSEISIAVSRILSFFLIPQISYASSAPALSEKTRFSSFLRTVPSDIHQTEALAKLVNTFHWNYVGIIGGDDDYGRSALEKFIHHAKNQSVCIEFQEHIPTYIDHKQSENKIQSIAHKIKHSRSATILLFVKGPLIIKLFTELLKQNVTRTWIASDVWSTSKEVARMKNIGKIGTILGLSFKNGNIKGFNEYLQNLRPGPDATNLFIEEYKKLRFGCTQDDLNYNCNDDYLVKNIEHGGAYGAYLAVTAIAQSLRNILKCQEGTCDRTVKFAPWQV</sequence>
<keyword evidence="3" id="KW-1133">Transmembrane helix</keyword>
<evidence type="ECO:0000256" key="3">
    <source>
        <dbReference type="ARBA" id="ARBA00022989"/>
    </source>
</evidence>
<dbReference type="AlphaFoldDB" id="H3AKN6"/>
<dbReference type="PRINTS" id="PR00248">
    <property type="entry name" value="GPCRMGR"/>
</dbReference>
<feature type="domain" description="Receptor ligand binding region" evidence="7">
    <location>
        <begin position="10"/>
        <end position="356"/>
    </location>
</feature>
<dbReference type="PANTHER" id="PTHR24061">
    <property type="entry name" value="CALCIUM-SENSING RECEPTOR-RELATED"/>
    <property type="match status" value="1"/>
</dbReference>
<keyword evidence="6" id="KW-0325">Glycoprotein</keyword>
<dbReference type="HOGENOM" id="CLU_005389_2_4_1"/>
<dbReference type="InterPro" id="IPR000068">
    <property type="entry name" value="GPCR_3_Ca_sens_rcpt-rel"/>
</dbReference>
<dbReference type="FunFam" id="3.40.50.2300:FF:000152">
    <property type="entry name" value="G protein-coupled receptor class C group 6 member A"/>
    <property type="match status" value="1"/>
</dbReference>
<evidence type="ECO:0000313" key="9">
    <source>
        <dbReference type="Proteomes" id="UP000008672"/>
    </source>
</evidence>
<evidence type="ECO:0000313" key="8">
    <source>
        <dbReference type="Ensembl" id="ENSLACP00000010207.1"/>
    </source>
</evidence>
<dbReference type="InterPro" id="IPR028082">
    <property type="entry name" value="Peripla_BP_I"/>
</dbReference>
<keyword evidence="9" id="KW-1185">Reference proteome</keyword>
<evidence type="ECO:0000259" key="7">
    <source>
        <dbReference type="Pfam" id="PF01094"/>
    </source>
</evidence>
<dbReference type="Ensembl" id="ENSLACT00000010284.1">
    <property type="protein sequence ID" value="ENSLACP00000010207.1"/>
    <property type="gene ID" value="ENSLACG00000008994.1"/>
</dbReference>
<keyword evidence="5" id="KW-0675">Receptor</keyword>
<proteinExistence type="predicted"/>
<keyword evidence="4" id="KW-0472">Membrane</keyword>
<comment type="subcellular location">
    <subcellularLocation>
        <location evidence="1">Membrane</location>
        <topology evidence="1">Multi-pass membrane protein</topology>
    </subcellularLocation>
</comment>
<dbReference type="EMBL" id="AFYH01168968">
    <property type="status" value="NOT_ANNOTATED_CDS"/>
    <property type="molecule type" value="Genomic_DNA"/>
</dbReference>
<dbReference type="GO" id="GO:0005886">
    <property type="term" value="C:plasma membrane"/>
    <property type="evidence" value="ECO:0007669"/>
    <property type="project" value="TreeGrafter"/>
</dbReference>
<protein>
    <recommendedName>
        <fullName evidence="7">Receptor ligand binding region domain-containing protein</fullName>
    </recommendedName>
</protein>
<dbReference type="PRINTS" id="PR00592">
    <property type="entry name" value="CASENSINGR"/>
</dbReference>
<dbReference type="PANTHER" id="PTHR24061:SF506">
    <property type="entry name" value="G-PROTEIN COUPLED RECEPTOR FAMILY C GROUP 6 MEMBER A-LIKE PRECURSOR"/>
    <property type="match status" value="1"/>
</dbReference>
<dbReference type="InterPro" id="IPR001828">
    <property type="entry name" value="ANF_lig-bd_rcpt"/>
</dbReference>
<accession>H3AKN6</accession>
<keyword evidence="2" id="KW-0812">Transmembrane</keyword>
<dbReference type="Pfam" id="PF01094">
    <property type="entry name" value="ANF_receptor"/>
    <property type="match status" value="1"/>
</dbReference>